<evidence type="ECO:0000313" key="1">
    <source>
        <dbReference type="EMBL" id="OJT05626.1"/>
    </source>
</evidence>
<proteinExistence type="predicted"/>
<name>A0A1M2VDK3_TRAPU</name>
<accession>A0A1M2VDK3</accession>
<dbReference type="EMBL" id="MNAD01001415">
    <property type="protein sequence ID" value="OJT05626.1"/>
    <property type="molecule type" value="Genomic_DNA"/>
</dbReference>
<gene>
    <name evidence="1" type="ORF">TRAPUB_3549</name>
</gene>
<comment type="caution">
    <text evidence="1">The sequence shown here is derived from an EMBL/GenBank/DDBJ whole genome shotgun (WGS) entry which is preliminary data.</text>
</comment>
<dbReference type="Proteomes" id="UP000184267">
    <property type="component" value="Unassembled WGS sequence"/>
</dbReference>
<reference evidence="1 2" key="1">
    <citation type="submission" date="2016-10" db="EMBL/GenBank/DDBJ databases">
        <title>Genome sequence of the basidiomycete white-rot fungus Trametes pubescens.</title>
        <authorList>
            <person name="Makela M.R."/>
            <person name="Granchi Z."/>
            <person name="Peng M."/>
            <person name="De Vries R.P."/>
            <person name="Grigoriev I."/>
            <person name="Riley R."/>
            <person name="Hilden K."/>
        </authorList>
    </citation>
    <scope>NUCLEOTIDE SEQUENCE [LARGE SCALE GENOMIC DNA]</scope>
    <source>
        <strain evidence="1 2">FBCC735</strain>
    </source>
</reference>
<protein>
    <submittedName>
        <fullName evidence="1">Uncharacterized protein</fullName>
    </submittedName>
</protein>
<keyword evidence="2" id="KW-1185">Reference proteome</keyword>
<evidence type="ECO:0000313" key="2">
    <source>
        <dbReference type="Proteomes" id="UP000184267"/>
    </source>
</evidence>
<organism evidence="1 2">
    <name type="scientific">Trametes pubescens</name>
    <name type="common">White-rot fungus</name>
    <dbReference type="NCBI Taxonomy" id="154538"/>
    <lineage>
        <taxon>Eukaryota</taxon>
        <taxon>Fungi</taxon>
        <taxon>Dikarya</taxon>
        <taxon>Basidiomycota</taxon>
        <taxon>Agaricomycotina</taxon>
        <taxon>Agaricomycetes</taxon>
        <taxon>Polyporales</taxon>
        <taxon>Polyporaceae</taxon>
        <taxon>Trametes</taxon>
    </lineage>
</organism>
<sequence>MDGFYEVLVALLHAKTLAPRLQHVWIVFGVELNNPSVWEEFRQNLDLVAEIVQELALVSFTIELYPKNLITISTEDTLTATAVIDDLDSSCFGIIGDRARFSHIPRKLFNTLADGPFKLWPTLWQIRWPLAD</sequence>
<dbReference type="AlphaFoldDB" id="A0A1M2VDK3"/>